<dbReference type="InterPro" id="IPR001128">
    <property type="entry name" value="Cyt_P450"/>
</dbReference>
<proteinExistence type="inferred from homology"/>
<evidence type="ECO:0000256" key="7">
    <source>
        <dbReference type="ARBA" id="ARBA00023004"/>
    </source>
</evidence>
<keyword evidence="6 10" id="KW-0560">Oxidoreductase</keyword>
<protein>
    <recommendedName>
        <fullName evidence="13">Cytochrome P450</fullName>
    </recommendedName>
</protein>
<evidence type="ECO:0000256" key="4">
    <source>
        <dbReference type="ARBA" id="ARBA00022617"/>
    </source>
</evidence>
<organism evidence="11 12">
    <name type="scientific">Tulasnella calospora MUT 4182</name>
    <dbReference type="NCBI Taxonomy" id="1051891"/>
    <lineage>
        <taxon>Eukaryota</taxon>
        <taxon>Fungi</taxon>
        <taxon>Dikarya</taxon>
        <taxon>Basidiomycota</taxon>
        <taxon>Agaricomycotina</taxon>
        <taxon>Agaricomycetes</taxon>
        <taxon>Cantharellales</taxon>
        <taxon>Tulasnellaceae</taxon>
        <taxon>Tulasnella</taxon>
    </lineage>
</organism>
<dbReference type="OrthoDB" id="1470350at2759"/>
<evidence type="ECO:0000256" key="2">
    <source>
        <dbReference type="ARBA" id="ARBA00005179"/>
    </source>
</evidence>
<evidence type="ECO:0000256" key="6">
    <source>
        <dbReference type="ARBA" id="ARBA00023002"/>
    </source>
</evidence>
<dbReference type="GO" id="GO:0004497">
    <property type="term" value="F:monooxygenase activity"/>
    <property type="evidence" value="ECO:0007669"/>
    <property type="project" value="UniProtKB-KW"/>
</dbReference>
<dbReference type="GO" id="GO:0005506">
    <property type="term" value="F:iron ion binding"/>
    <property type="evidence" value="ECO:0007669"/>
    <property type="project" value="InterPro"/>
</dbReference>
<evidence type="ECO:0008006" key="13">
    <source>
        <dbReference type="Google" id="ProtNLM"/>
    </source>
</evidence>
<dbReference type="AlphaFoldDB" id="A0A0C3QI56"/>
<dbReference type="GO" id="GO:0016705">
    <property type="term" value="F:oxidoreductase activity, acting on paired donors, with incorporation or reduction of molecular oxygen"/>
    <property type="evidence" value="ECO:0007669"/>
    <property type="project" value="InterPro"/>
</dbReference>
<comment type="cofactor">
    <cofactor evidence="1 9">
        <name>heme</name>
        <dbReference type="ChEBI" id="CHEBI:30413"/>
    </cofactor>
</comment>
<keyword evidence="12" id="KW-1185">Reference proteome</keyword>
<reference evidence="11 12" key="1">
    <citation type="submission" date="2014-04" db="EMBL/GenBank/DDBJ databases">
        <authorList>
            <consortium name="DOE Joint Genome Institute"/>
            <person name="Kuo A."/>
            <person name="Girlanda M."/>
            <person name="Perotto S."/>
            <person name="Kohler A."/>
            <person name="Nagy L.G."/>
            <person name="Floudas D."/>
            <person name="Copeland A."/>
            <person name="Barry K.W."/>
            <person name="Cichocki N."/>
            <person name="Veneault-Fourrey C."/>
            <person name="LaButti K."/>
            <person name="Lindquist E.A."/>
            <person name="Lipzen A."/>
            <person name="Lundell T."/>
            <person name="Morin E."/>
            <person name="Murat C."/>
            <person name="Sun H."/>
            <person name="Tunlid A."/>
            <person name="Henrissat B."/>
            <person name="Grigoriev I.V."/>
            <person name="Hibbett D.S."/>
            <person name="Martin F."/>
            <person name="Nordberg H.P."/>
            <person name="Cantor M.N."/>
            <person name="Hua S.X."/>
        </authorList>
    </citation>
    <scope>NUCLEOTIDE SEQUENCE [LARGE SCALE GENOMIC DNA]</scope>
    <source>
        <strain evidence="11 12">MUT 4182</strain>
    </source>
</reference>
<keyword evidence="7 9" id="KW-0408">Iron</keyword>
<dbReference type="Pfam" id="PF00067">
    <property type="entry name" value="p450"/>
    <property type="match status" value="2"/>
</dbReference>
<dbReference type="PRINTS" id="PR00463">
    <property type="entry name" value="EP450I"/>
</dbReference>
<evidence type="ECO:0000256" key="8">
    <source>
        <dbReference type="ARBA" id="ARBA00023033"/>
    </source>
</evidence>
<comment type="pathway">
    <text evidence="2">Secondary metabolite biosynthesis.</text>
</comment>
<accession>A0A0C3QI56</accession>
<sequence length="446" mass="51023">MNANQNAYPKPVEKYDVLNFLGPNLVTAHGDDWRRQQVVSRGVFNTDGWYFLWGETVRIFEGMMKAERYNEMKSGEEVKIKHSVSMTLRVALLAIANAGFGMDMSWNDDQNMPIPAGHKMTFQTALHCVAQSSILRLAIPKVCQVTYSIREMVTAFDELEKYIQSMIKEKRGALLGEKAPVNDEANAELKFELNERQDLFSKLVKASLSGDVPLRDEELQGNIYIYLLAGHETTAHSISYSLALLALWPEKQEEMYRQIMQAMPADGVTTYADYKKFEYVLAVYFETLRIFPPVQQIPKKLSQDTVFTFDKSNEHNTARAAPPATVPEQMTLTVEKGTVVFISPPAVHYNPKYYPDPYDFQPERFVGKFDQTTFIPFSTGTRVCIGRHFSEVESVAFLAYFIKHFSVHPTPAYEGETREEMKKRMFQGTPLITLTPHSIPLTFRRR</sequence>
<dbReference type="HOGENOM" id="CLU_001570_25_0_1"/>
<dbReference type="Proteomes" id="UP000054248">
    <property type="component" value="Unassembled WGS sequence"/>
</dbReference>
<dbReference type="SUPFAM" id="SSF48264">
    <property type="entry name" value="Cytochrome P450"/>
    <property type="match status" value="1"/>
</dbReference>
<dbReference type="PANTHER" id="PTHR24305">
    <property type="entry name" value="CYTOCHROME P450"/>
    <property type="match status" value="1"/>
</dbReference>
<dbReference type="PANTHER" id="PTHR24305:SF166">
    <property type="entry name" value="CYTOCHROME P450 12A4, MITOCHONDRIAL-RELATED"/>
    <property type="match status" value="1"/>
</dbReference>
<evidence type="ECO:0000256" key="5">
    <source>
        <dbReference type="ARBA" id="ARBA00022723"/>
    </source>
</evidence>
<keyword evidence="4 9" id="KW-0349">Heme</keyword>
<keyword evidence="8 10" id="KW-0503">Monooxygenase</keyword>
<reference evidence="12" key="2">
    <citation type="submission" date="2015-01" db="EMBL/GenBank/DDBJ databases">
        <title>Evolutionary Origins and Diversification of the Mycorrhizal Mutualists.</title>
        <authorList>
            <consortium name="DOE Joint Genome Institute"/>
            <consortium name="Mycorrhizal Genomics Consortium"/>
            <person name="Kohler A."/>
            <person name="Kuo A."/>
            <person name="Nagy L.G."/>
            <person name="Floudas D."/>
            <person name="Copeland A."/>
            <person name="Barry K.W."/>
            <person name="Cichocki N."/>
            <person name="Veneault-Fourrey C."/>
            <person name="LaButti K."/>
            <person name="Lindquist E.A."/>
            <person name="Lipzen A."/>
            <person name="Lundell T."/>
            <person name="Morin E."/>
            <person name="Murat C."/>
            <person name="Riley R."/>
            <person name="Ohm R."/>
            <person name="Sun H."/>
            <person name="Tunlid A."/>
            <person name="Henrissat B."/>
            <person name="Grigoriev I.V."/>
            <person name="Hibbett D.S."/>
            <person name="Martin F."/>
        </authorList>
    </citation>
    <scope>NUCLEOTIDE SEQUENCE [LARGE SCALE GENOMIC DNA]</scope>
    <source>
        <strain evidence="12">MUT 4182</strain>
    </source>
</reference>
<dbReference type="Gene3D" id="1.10.630.10">
    <property type="entry name" value="Cytochrome P450"/>
    <property type="match status" value="1"/>
</dbReference>
<evidence type="ECO:0000256" key="1">
    <source>
        <dbReference type="ARBA" id="ARBA00001971"/>
    </source>
</evidence>
<dbReference type="InterPro" id="IPR036396">
    <property type="entry name" value="Cyt_P450_sf"/>
</dbReference>
<dbReference type="InterPro" id="IPR017972">
    <property type="entry name" value="Cyt_P450_CS"/>
</dbReference>
<dbReference type="STRING" id="1051891.A0A0C3QI56"/>
<evidence type="ECO:0000256" key="3">
    <source>
        <dbReference type="ARBA" id="ARBA00010617"/>
    </source>
</evidence>
<dbReference type="PROSITE" id="PS00086">
    <property type="entry name" value="CYTOCHROME_P450"/>
    <property type="match status" value="1"/>
</dbReference>
<dbReference type="PRINTS" id="PR00385">
    <property type="entry name" value="P450"/>
</dbReference>
<evidence type="ECO:0000313" key="11">
    <source>
        <dbReference type="EMBL" id="KIO31680.1"/>
    </source>
</evidence>
<feature type="binding site" description="axial binding residue" evidence="9">
    <location>
        <position position="384"/>
    </location>
    <ligand>
        <name>heme</name>
        <dbReference type="ChEBI" id="CHEBI:30413"/>
    </ligand>
    <ligandPart>
        <name>Fe</name>
        <dbReference type="ChEBI" id="CHEBI:18248"/>
    </ligandPart>
</feature>
<comment type="similarity">
    <text evidence="3 10">Belongs to the cytochrome P450 family.</text>
</comment>
<dbReference type="InterPro" id="IPR050121">
    <property type="entry name" value="Cytochrome_P450_monoxygenase"/>
</dbReference>
<evidence type="ECO:0000313" key="12">
    <source>
        <dbReference type="Proteomes" id="UP000054248"/>
    </source>
</evidence>
<keyword evidence="5 9" id="KW-0479">Metal-binding</keyword>
<dbReference type="EMBL" id="KN822961">
    <property type="protein sequence ID" value="KIO31680.1"/>
    <property type="molecule type" value="Genomic_DNA"/>
</dbReference>
<name>A0A0C3QI56_9AGAM</name>
<gene>
    <name evidence="11" type="ORF">M407DRAFT_218864</name>
</gene>
<dbReference type="InterPro" id="IPR002401">
    <property type="entry name" value="Cyt_P450_E_grp-I"/>
</dbReference>
<evidence type="ECO:0000256" key="10">
    <source>
        <dbReference type="RuleBase" id="RU000461"/>
    </source>
</evidence>
<evidence type="ECO:0000256" key="9">
    <source>
        <dbReference type="PIRSR" id="PIRSR602401-1"/>
    </source>
</evidence>
<dbReference type="GO" id="GO:0020037">
    <property type="term" value="F:heme binding"/>
    <property type="evidence" value="ECO:0007669"/>
    <property type="project" value="InterPro"/>
</dbReference>